<dbReference type="PANTHER" id="PTHR31286:SF99">
    <property type="entry name" value="DUF4283 DOMAIN-CONTAINING PROTEIN"/>
    <property type="match status" value="1"/>
</dbReference>
<evidence type="ECO:0000313" key="4">
    <source>
        <dbReference type="Proteomes" id="UP000236291"/>
    </source>
</evidence>
<gene>
    <name evidence="3" type="ORF">L195_g051647</name>
</gene>
<feature type="compositionally biased region" description="Polar residues" evidence="1">
    <location>
        <begin position="1"/>
        <end position="12"/>
    </location>
</feature>
<evidence type="ECO:0000256" key="1">
    <source>
        <dbReference type="SAM" id="MobiDB-lite"/>
    </source>
</evidence>
<organism evidence="3 4">
    <name type="scientific">Trifolium pratense</name>
    <name type="common">Red clover</name>
    <dbReference type="NCBI Taxonomy" id="57577"/>
    <lineage>
        <taxon>Eukaryota</taxon>
        <taxon>Viridiplantae</taxon>
        <taxon>Streptophyta</taxon>
        <taxon>Embryophyta</taxon>
        <taxon>Tracheophyta</taxon>
        <taxon>Spermatophyta</taxon>
        <taxon>Magnoliopsida</taxon>
        <taxon>eudicotyledons</taxon>
        <taxon>Gunneridae</taxon>
        <taxon>Pentapetalae</taxon>
        <taxon>rosids</taxon>
        <taxon>fabids</taxon>
        <taxon>Fabales</taxon>
        <taxon>Fabaceae</taxon>
        <taxon>Papilionoideae</taxon>
        <taxon>50 kb inversion clade</taxon>
        <taxon>NPAAA clade</taxon>
        <taxon>Hologalegina</taxon>
        <taxon>IRL clade</taxon>
        <taxon>Trifolieae</taxon>
        <taxon>Trifolium</taxon>
    </lineage>
</organism>
<accession>A0A2K3K0T9</accession>
<feature type="region of interest" description="Disordered" evidence="1">
    <location>
        <begin position="1"/>
        <end position="27"/>
    </location>
</feature>
<dbReference type="Proteomes" id="UP000236291">
    <property type="component" value="Unassembled WGS sequence"/>
</dbReference>
<sequence>MSSARVSLNSTAVHGKTREEDDLFQRSKKKIRSWEEDQDEGIHDSDSCNSQTRMEGAYKAKLMNLFGEIIPETIDRDSMKEMFPNASKETGAKVIGSGIEIPLADEEWNQWSTPWMKTLITKVMGKSVNFKTIDYNLQRKWAKKGPIKVVDMADGYFLVYFSCEEDYNHALFEGPWRVADHYLLVQRWSKLFFQEAAMSSKVAVWLRIPKLPLELYNTEFLWRIGSSLGTMLKIDRVTSCSLNMRGCTKFALGVDVMVTRQNNVKK</sequence>
<reference evidence="3 4" key="1">
    <citation type="journal article" date="2014" name="Am. J. Bot.">
        <title>Genome assembly and annotation for red clover (Trifolium pratense; Fabaceae).</title>
        <authorList>
            <person name="Istvanek J."/>
            <person name="Jaros M."/>
            <person name="Krenek A."/>
            <person name="Repkova J."/>
        </authorList>
    </citation>
    <scope>NUCLEOTIDE SEQUENCE [LARGE SCALE GENOMIC DNA]</scope>
    <source>
        <strain evidence="4">cv. Tatra</strain>
        <tissue evidence="3">Young leaves</tissue>
    </source>
</reference>
<feature type="compositionally biased region" description="Basic and acidic residues" evidence="1">
    <location>
        <begin position="16"/>
        <end position="25"/>
    </location>
</feature>
<protein>
    <recommendedName>
        <fullName evidence="2">DUF4283 domain-containing protein</fullName>
    </recommendedName>
</protein>
<feature type="domain" description="DUF4283" evidence="2">
    <location>
        <begin position="115"/>
        <end position="192"/>
    </location>
</feature>
<proteinExistence type="predicted"/>
<name>A0A2K3K0T9_TRIPR</name>
<dbReference type="InterPro" id="IPR025558">
    <property type="entry name" value="DUF4283"/>
</dbReference>
<dbReference type="InterPro" id="IPR040256">
    <property type="entry name" value="At4g02000-like"/>
</dbReference>
<evidence type="ECO:0000259" key="2">
    <source>
        <dbReference type="Pfam" id="PF14111"/>
    </source>
</evidence>
<dbReference type="EMBL" id="ASHM01081616">
    <property type="protein sequence ID" value="PNX59888.1"/>
    <property type="molecule type" value="Genomic_DNA"/>
</dbReference>
<dbReference type="Pfam" id="PF14111">
    <property type="entry name" value="DUF4283"/>
    <property type="match status" value="1"/>
</dbReference>
<dbReference type="STRING" id="57577.A0A2K3K0T9"/>
<evidence type="ECO:0000313" key="3">
    <source>
        <dbReference type="EMBL" id="PNX59888.1"/>
    </source>
</evidence>
<dbReference type="ExpressionAtlas" id="A0A2K3K0T9">
    <property type="expression patterns" value="baseline"/>
</dbReference>
<reference evidence="3 4" key="2">
    <citation type="journal article" date="2017" name="Front. Plant Sci.">
        <title>Gene Classification and Mining of Molecular Markers Useful in Red Clover (Trifolium pratense) Breeding.</title>
        <authorList>
            <person name="Istvanek J."/>
            <person name="Dluhosova J."/>
            <person name="Dluhos P."/>
            <person name="Patkova L."/>
            <person name="Nedelnik J."/>
            <person name="Repkova J."/>
        </authorList>
    </citation>
    <scope>NUCLEOTIDE SEQUENCE [LARGE SCALE GENOMIC DNA]</scope>
    <source>
        <strain evidence="4">cv. Tatra</strain>
        <tissue evidence="3">Young leaves</tissue>
    </source>
</reference>
<dbReference type="PANTHER" id="PTHR31286">
    <property type="entry name" value="GLYCINE-RICH CELL WALL STRUCTURAL PROTEIN 1.8-LIKE"/>
    <property type="match status" value="1"/>
</dbReference>
<dbReference type="AlphaFoldDB" id="A0A2K3K0T9"/>
<comment type="caution">
    <text evidence="3">The sequence shown here is derived from an EMBL/GenBank/DDBJ whole genome shotgun (WGS) entry which is preliminary data.</text>
</comment>